<proteinExistence type="predicted"/>
<dbReference type="EnsemblMetazoa" id="GAUT029550-RA">
    <property type="protein sequence ID" value="GAUT029550-PA"/>
    <property type="gene ID" value="GAUT029550"/>
</dbReference>
<dbReference type="AlphaFoldDB" id="A0A1A9V8S3"/>
<dbReference type="Proteomes" id="UP000078200">
    <property type="component" value="Unassembled WGS sequence"/>
</dbReference>
<reference evidence="1" key="1">
    <citation type="submission" date="2020-05" db="UniProtKB">
        <authorList>
            <consortium name="EnsemblMetazoa"/>
        </authorList>
    </citation>
    <scope>IDENTIFICATION</scope>
    <source>
        <strain evidence="1">TTRI</strain>
    </source>
</reference>
<organism evidence="1 2">
    <name type="scientific">Glossina austeni</name>
    <name type="common">Savannah tsetse fly</name>
    <dbReference type="NCBI Taxonomy" id="7395"/>
    <lineage>
        <taxon>Eukaryota</taxon>
        <taxon>Metazoa</taxon>
        <taxon>Ecdysozoa</taxon>
        <taxon>Arthropoda</taxon>
        <taxon>Hexapoda</taxon>
        <taxon>Insecta</taxon>
        <taxon>Pterygota</taxon>
        <taxon>Neoptera</taxon>
        <taxon>Endopterygota</taxon>
        <taxon>Diptera</taxon>
        <taxon>Brachycera</taxon>
        <taxon>Muscomorpha</taxon>
        <taxon>Hippoboscoidea</taxon>
        <taxon>Glossinidae</taxon>
        <taxon>Glossina</taxon>
    </lineage>
</organism>
<name>A0A1A9V8S3_GLOAU</name>
<dbReference type="VEuPathDB" id="VectorBase:GAUT029550"/>
<evidence type="ECO:0000313" key="1">
    <source>
        <dbReference type="EnsemblMetazoa" id="GAUT029550-PA"/>
    </source>
</evidence>
<accession>A0A1A9V8S3</accession>
<keyword evidence="2" id="KW-1185">Reference proteome</keyword>
<sequence>MDLNDVLKCIPRYKVIVKLLTSLRLRVHLLGLSSAVSGRLSKISEISQKVQIDRKYQEYMPYFLSSLLNIMRDVITKTTTVYLCVS</sequence>
<protein>
    <submittedName>
        <fullName evidence="1">Uncharacterized protein</fullName>
    </submittedName>
</protein>
<evidence type="ECO:0000313" key="2">
    <source>
        <dbReference type="Proteomes" id="UP000078200"/>
    </source>
</evidence>